<dbReference type="NCBIfam" id="TIGR03725">
    <property type="entry name" value="T6A_YeaZ"/>
    <property type="match status" value="1"/>
</dbReference>
<dbReference type="SUPFAM" id="SSF53067">
    <property type="entry name" value="Actin-like ATPase domain"/>
    <property type="match status" value="2"/>
</dbReference>
<accession>A0A4R5UH88</accession>
<dbReference type="PANTHER" id="PTHR11735:SF11">
    <property type="entry name" value="TRNA THREONYLCARBAMOYLADENOSINE BIOSYNTHESIS PROTEIN TSAB"/>
    <property type="match status" value="1"/>
</dbReference>
<dbReference type="GO" id="GO:0005829">
    <property type="term" value="C:cytosol"/>
    <property type="evidence" value="ECO:0007669"/>
    <property type="project" value="TreeGrafter"/>
</dbReference>
<proteinExistence type="predicted"/>
<keyword evidence="2" id="KW-0808">Transferase</keyword>
<sequence length="227" mass="23167">MIVLAIDTAGVDCSAALYDSAAGRVLSTITETIGKGHAERLMAVIDEALAAAVLPLKAVERVAVVIGPGSFTGIRVGVAAARGLALALGIPSVGVTTLEILARSHLAAHPETPVVVAMDAKRNEVYAQAFAADGAPSGEPAALSPEDVTALVTSLSAKVTGSWSRAAESTGADEFHDRDRFDIAVAARIGAEKPLGAARPKPLYLRGPDAKPQVGFALQRRAPSTAS</sequence>
<dbReference type="RefSeq" id="WP_133316742.1">
    <property type="nucleotide sequence ID" value="NZ_SMTL01000003.1"/>
</dbReference>
<protein>
    <submittedName>
        <fullName evidence="2">tRNA (Adenosine(37)-N6)-threonylcarbamoyltransferase complex dimerization subunit type 1 TsaB</fullName>
    </submittedName>
</protein>
<dbReference type="Proteomes" id="UP000295238">
    <property type="component" value="Unassembled WGS sequence"/>
</dbReference>
<dbReference type="GO" id="GO:0016740">
    <property type="term" value="F:transferase activity"/>
    <property type="evidence" value="ECO:0007669"/>
    <property type="project" value="UniProtKB-KW"/>
</dbReference>
<dbReference type="InterPro" id="IPR000905">
    <property type="entry name" value="Gcp-like_dom"/>
</dbReference>
<keyword evidence="3" id="KW-1185">Reference proteome</keyword>
<dbReference type="AlphaFoldDB" id="A0A4R5UH88"/>
<evidence type="ECO:0000313" key="2">
    <source>
        <dbReference type="EMBL" id="TDK35320.1"/>
    </source>
</evidence>
<evidence type="ECO:0000259" key="1">
    <source>
        <dbReference type="Pfam" id="PF00814"/>
    </source>
</evidence>
<dbReference type="EMBL" id="SMTL01000003">
    <property type="protein sequence ID" value="TDK35320.1"/>
    <property type="molecule type" value="Genomic_DNA"/>
</dbReference>
<name>A0A4R5UH88_9HYPH</name>
<comment type="caution">
    <text evidence="2">The sequence shown here is derived from an EMBL/GenBank/DDBJ whole genome shotgun (WGS) entry which is preliminary data.</text>
</comment>
<dbReference type="Pfam" id="PF00814">
    <property type="entry name" value="TsaD"/>
    <property type="match status" value="1"/>
</dbReference>
<gene>
    <name evidence="2" type="primary">tsaB</name>
    <name evidence="2" type="ORF">E2F50_13815</name>
</gene>
<dbReference type="InterPro" id="IPR022496">
    <property type="entry name" value="T6A_TsaB"/>
</dbReference>
<dbReference type="PANTHER" id="PTHR11735">
    <property type="entry name" value="TRNA N6-ADENOSINE THREONYLCARBAMOYLTRANSFERASE"/>
    <property type="match status" value="1"/>
</dbReference>
<dbReference type="GO" id="GO:0002949">
    <property type="term" value="P:tRNA threonylcarbamoyladenosine modification"/>
    <property type="evidence" value="ECO:0007669"/>
    <property type="project" value="InterPro"/>
</dbReference>
<feature type="domain" description="Gcp-like" evidence="1">
    <location>
        <begin position="33"/>
        <end position="128"/>
    </location>
</feature>
<dbReference type="Gene3D" id="3.30.420.40">
    <property type="match status" value="1"/>
</dbReference>
<reference evidence="2 3" key="1">
    <citation type="submission" date="2019-03" db="EMBL/GenBank/DDBJ databases">
        <title>Rhizobium sp. nov., an bacterium isolated from biocrust in Mu Us Desert.</title>
        <authorList>
            <person name="Lixiong L."/>
        </authorList>
    </citation>
    <scope>NUCLEOTIDE SEQUENCE [LARGE SCALE GENOMIC DNA]</scope>
    <source>
        <strain evidence="2 3">SPY-1</strain>
    </source>
</reference>
<organism evidence="2 3">
    <name type="scientific">Rhizobium deserti</name>
    <dbReference type="NCBI Taxonomy" id="2547961"/>
    <lineage>
        <taxon>Bacteria</taxon>
        <taxon>Pseudomonadati</taxon>
        <taxon>Pseudomonadota</taxon>
        <taxon>Alphaproteobacteria</taxon>
        <taxon>Hyphomicrobiales</taxon>
        <taxon>Rhizobiaceae</taxon>
        <taxon>Rhizobium/Agrobacterium group</taxon>
        <taxon>Rhizobium</taxon>
    </lineage>
</organism>
<dbReference type="InterPro" id="IPR043129">
    <property type="entry name" value="ATPase_NBD"/>
</dbReference>
<evidence type="ECO:0000313" key="3">
    <source>
        <dbReference type="Proteomes" id="UP000295238"/>
    </source>
</evidence>
<dbReference type="OrthoDB" id="9809995at2"/>